<name>A0A3R6I3M2_9FIRM</name>
<dbReference type="Proteomes" id="UP000284051">
    <property type="component" value="Unassembled WGS sequence"/>
</dbReference>
<evidence type="ECO:0000313" key="2">
    <source>
        <dbReference type="Proteomes" id="UP000284051"/>
    </source>
</evidence>
<proteinExistence type="predicted"/>
<dbReference type="EMBL" id="QRID01000047">
    <property type="protein sequence ID" value="RHG23529.1"/>
    <property type="molecule type" value="Genomic_DNA"/>
</dbReference>
<comment type="caution">
    <text evidence="1">The sequence shown here is derived from an EMBL/GenBank/DDBJ whole genome shotgun (WGS) entry which is preliminary data.</text>
</comment>
<accession>A0A3R6I3M2</accession>
<reference evidence="1 2" key="1">
    <citation type="submission" date="2018-08" db="EMBL/GenBank/DDBJ databases">
        <title>A genome reference for cultivated species of the human gut microbiota.</title>
        <authorList>
            <person name="Zou Y."/>
            <person name="Xue W."/>
            <person name="Luo G."/>
        </authorList>
    </citation>
    <scope>NUCLEOTIDE SEQUENCE [LARGE SCALE GENOMIC DNA]</scope>
    <source>
        <strain evidence="1 2">AM22-21LB</strain>
    </source>
</reference>
<organism evidence="1 2">
    <name type="scientific">Roseburia intestinalis</name>
    <dbReference type="NCBI Taxonomy" id="166486"/>
    <lineage>
        <taxon>Bacteria</taxon>
        <taxon>Bacillati</taxon>
        <taxon>Bacillota</taxon>
        <taxon>Clostridia</taxon>
        <taxon>Lachnospirales</taxon>
        <taxon>Lachnospiraceae</taxon>
        <taxon>Roseburia</taxon>
    </lineage>
</organism>
<protein>
    <submittedName>
        <fullName evidence="1">Uncharacterized protein</fullName>
    </submittedName>
</protein>
<sequence>MSDKFTQGTIIEYIRSTKYPEIKCQGIVISARCDLAQEKINQFHCLSAMNIEEWIYEVLFESVVNERNNNVLGNIKKYCEQKCMDFATLCGMDKVNFREVLLKSASSKEQKNIQKTIEEWESISGLLETKIKNEEKRTFLLKNKKIVENKLKALYNSSFPKFAFVPEKAYSDGKSSVKGLVVDLQDVIQFDIKVKDPILAYEYDYKVEKARKRGNI</sequence>
<dbReference type="RefSeq" id="WP_118773043.1">
    <property type="nucleotide sequence ID" value="NZ_QRID01000047.1"/>
</dbReference>
<evidence type="ECO:0000313" key="1">
    <source>
        <dbReference type="EMBL" id="RHG23529.1"/>
    </source>
</evidence>
<dbReference type="AlphaFoldDB" id="A0A3R6I3M2"/>
<gene>
    <name evidence="1" type="ORF">DW264_18995</name>
</gene>